<name>A0A1C3VQX0_9HYPH</name>
<organism evidence="12 13">
    <name type="scientific">Rhizobium hainanense</name>
    <dbReference type="NCBI Taxonomy" id="52131"/>
    <lineage>
        <taxon>Bacteria</taxon>
        <taxon>Pseudomonadati</taxon>
        <taxon>Pseudomonadota</taxon>
        <taxon>Alphaproteobacteria</taxon>
        <taxon>Hyphomicrobiales</taxon>
        <taxon>Rhizobiaceae</taxon>
        <taxon>Rhizobium/Agrobacterium group</taxon>
        <taxon>Rhizobium</taxon>
    </lineage>
</organism>
<evidence type="ECO:0000256" key="8">
    <source>
        <dbReference type="ARBA" id="ARBA00023169"/>
    </source>
</evidence>
<feature type="region of interest" description="Disordered" evidence="9">
    <location>
        <begin position="1"/>
        <end position="21"/>
    </location>
</feature>
<evidence type="ECO:0000256" key="10">
    <source>
        <dbReference type="SAM" id="Phobius"/>
    </source>
</evidence>
<dbReference type="PANTHER" id="PTHR30576:SF4">
    <property type="entry name" value="UNDECAPRENYL-PHOSPHATE GALACTOSE PHOSPHOTRANSFERASE"/>
    <property type="match status" value="1"/>
</dbReference>
<evidence type="ECO:0000256" key="9">
    <source>
        <dbReference type="SAM" id="MobiDB-lite"/>
    </source>
</evidence>
<keyword evidence="4" id="KW-0808">Transferase</keyword>
<keyword evidence="13" id="KW-1185">Reference proteome</keyword>
<proteinExistence type="inferred from homology"/>
<keyword evidence="8" id="KW-0270">Exopolysaccharide synthesis</keyword>
<evidence type="ECO:0000313" key="13">
    <source>
        <dbReference type="Proteomes" id="UP000186228"/>
    </source>
</evidence>
<evidence type="ECO:0000256" key="7">
    <source>
        <dbReference type="ARBA" id="ARBA00023136"/>
    </source>
</evidence>
<reference evidence="13" key="1">
    <citation type="submission" date="2016-08" db="EMBL/GenBank/DDBJ databases">
        <authorList>
            <person name="Varghese N."/>
            <person name="Submissions Spin"/>
        </authorList>
    </citation>
    <scope>NUCLEOTIDE SEQUENCE [LARGE SCALE GENOMIC DNA]</scope>
    <source>
        <strain evidence="13">CCBAU 57015</strain>
    </source>
</reference>
<dbReference type="GO" id="GO:0016780">
    <property type="term" value="F:phosphotransferase activity, for other substituted phosphate groups"/>
    <property type="evidence" value="ECO:0007669"/>
    <property type="project" value="TreeGrafter"/>
</dbReference>
<dbReference type="GO" id="GO:0005886">
    <property type="term" value="C:plasma membrane"/>
    <property type="evidence" value="ECO:0007669"/>
    <property type="project" value="UniProtKB-SubCell"/>
</dbReference>
<evidence type="ECO:0000259" key="11">
    <source>
        <dbReference type="Pfam" id="PF02397"/>
    </source>
</evidence>
<sequence>MLSTFDSIAHRERSRREAKRTERRGRAKRIVDLILSGLGLLFLAPALLVIAIALLLVDGRPIIYRHTRVGRDGRPFDCLKFRTMRKDADRQLAELLARDEMRKQEWLSTQKLTNDPRVHWLGKYLRMSSADELPQLVNVQRGDMSLVGPRPVVAAELDRYGANLYCYLGLRPGITGLWQVNRHAETTYEERIQFDLDYFHSRSLRTDFAILVKTVGVVLLARNEKERLTK</sequence>
<dbReference type="AlphaFoldDB" id="A0A1C3VQX0"/>
<dbReference type="PANTHER" id="PTHR30576">
    <property type="entry name" value="COLANIC BIOSYNTHESIS UDP-GLUCOSE LIPID CARRIER TRANSFERASE"/>
    <property type="match status" value="1"/>
</dbReference>
<dbReference type="RefSeq" id="WP_075855009.1">
    <property type="nucleotide sequence ID" value="NZ_FMAC01000007.1"/>
</dbReference>
<dbReference type="Proteomes" id="UP000186228">
    <property type="component" value="Unassembled WGS sequence"/>
</dbReference>
<evidence type="ECO:0000256" key="4">
    <source>
        <dbReference type="ARBA" id="ARBA00022679"/>
    </source>
</evidence>
<evidence type="ECO:0000313" key="12">
    <source>
        <dbReference type="EMBL" id="SCB30200.1"/>
    </source>
</evidence>
<evidence type="ECO:0000256" key="5">
    <source>
        <dbReference type="ARBA" id="ARBA00022692"/>
    </source>
</evidence>
<dbReference type="GO" id="GO:0000271">
    <property type="term" value="P:polysaccharide biosynthetic process"/>
    <property type="evidence" value="ECO:0007669"/>
    <property type="project" value="UniProtKB-KW"/>
</dbReference>
<evidence type="ECO:0000256" key="2">
    <source>
        <dbReference type="ARBA" id="ARBA00006464"/>
    </source>
</evidence>
<comment type="similarity">
    <text evidence="2">Belongs to the bacterial sugar transferase family.</text>
</comment>
<dbReference type="EMBL" id="FMAC01000007">
    <property type="protein sequence ID" value="SCB30200.1"/>
    <property type="molecule type" value="Genomic_DNA"/>
</dbReference>
<feature type="transmembrane region" description="Helical" evidence="10">
    <location>
        <begin position="33"/>
        <end position="57"/>
    </location>
</feature>
<feature type="domain" description="Bacterial sugar transferase" evidence="11">
    <location>
        <begin position="28"/>
        <end position="219"/>
    </location>
</feature>
<evidence type="ECO:0000256" key="6">
    <source>
        <dbReference type="ARBA" id="ARBA00022989"/>
    </source>
</evidence>
<keyword evidence="5 10" id="KW-0812">Transmembrane</keyword>
<protein>
    <submittedName>
        <fullName evidence="12">Exopolysaccharide production protein ExoY</fullName>
    </submittedName>
</protein>
<keyword evidence="3" id="KW-1003">Cell membrane</keyword>
<dbReference type="OrthoDB" id="9808602at2"/>
<dbReference type="STRING" id="52131.GA0061100_107253"/>
<accession>A0A1C3VQX0</accession>
<comment type="subcellular location">
    <subcellularLocation>
        <location evidence="1">Cell membrane</location>
    </subcellularLocation>
</comment>
<gene>
    <name evidence="12" type="ORF">GA0061100_107253</name>
</gene>
<dbReference type="InterPro" id="IPR003362">
    <property type="entry name" value="Bact_transf"/>
</dbReference>
<dbReference type="Pfam" id="PF02397">
    <property type="entry name" value="Bac_transf"/>
    <property type="match status" value="1"/>
</dbReference>
<evidence type="ECO:0000256" key="3">
    <source>
        <dbReference type="ARBA" id="ARBA00022475"/>
    </source>
</evidence>
<keyword evidence="7 10" id="KW-0472">Membrane</keyword>
<evidence type="ECO:0000256" key="1">
    <source>
        <dbReference type="ARBA" id="ARBA00004236"/>
    </source>
</evidence>
<keyword evidence="6 10" id="KW-1133">Transmembrane helix</keyword>